<dbReference type="FunFam" id="4.10.60.10:FF:000091">
    <property type="entry name" value="Zinc finger CCHC-type-containing 9"/>
    <property type="match status" value="1"/>
</dbReference>
<dbReference type="InterPro" id="IPR036875">
    <property type="entry name" value="Znf_CCHC_sf"/>
</dbReference>
<proteinExistence type="predicted"/>
<sequence length="272" mass="31135">MPPERAFGRIEKIFRKFLGGGRADMTRFARARGSKSSNERTPEEATSWQDMRQQLKDTEHKKSQLREQANKPKLDVKSLLQQEDYDRLIKLKKLLIDKGIPKSEMLSTMKLERRRAEKSLAREKKKVCFHCRKSGHILSECPELISAPGEDAAGTGLCFKCGSTEHTHLECRVTRKQEFRHAKCFVCEEQGHIARQCPNNPRGLYPNGGGCKICGDVTHLRRDCPQQIQAKEEQNITISTLNSTSLEMIDGEDKIKTHKKSNKTKQNKIIKF</sequence>
<feature type="domain" description="CCHC-type" evidence="7">
    <location>
        <begin position="128"/>
        <end position="143"/>
    </location>
</feature>
<dbReference type="PROSITE" id="PS50158">
    <property type="entry name" value="ZF_CCHC"/>
    <property type="match status" value="2"/>
</dbReference>
<dbReference type="SUPFAM" id="SSF57756">
    <property type="entry name" value="Retrovirus zinc finger-like domains"/>
    <property type="match status" value="2"/>
</dbReference>
<evidence type="ECO:0000256" key="4">
    <source>
        <dbReference type="ARBA" id="ARBA00022833"/>
    </source>
</evidence>
<evidence type="ECO:0000256" key="3">
    <source>
        <dbReference type="ARBA" id="ARBA00022771"/>
    </source>
</evidence>
<feature type="region of interest" description="Disordered" evidence="6">
    <location>
        <begin position="29"/>
        <end position="71"/>
    </location>
</feature>
<dbReference type="EMBL" id="OC319476">
    <property type="protein sequence ID" value="CAD7405532.1"/>
    <property type="molecule type" value="Genomic_DNA"/>
</dbReference>
<protein>
    <recommendedName>
        <fullName evidence="7">CCHC-type domain-containing protein</fullName>
    </recommendedName>
</protein>
<dbReference type="Pfam" id="PF00098">
    <property type="entry name" value="zf-CCHC"/>
    <property type="match status" value="2"/>
</dbReference>
<evidence type="ECO:0000256" key="6">
    <source>
        <dbReference type="SAM" id="MobiDB-lite"/>
    </source>
</evidence>
<accession>A0A7R9H4F8</accession>
<dbReference type="PANTHER" id="PTHR46242">
    <property type="entry name" value="ZINC FINGER CCHC DOMAIN-CONTAINING PROTEIN 9 ZCCHC9"/>
    <property type="match status" value="1"/>
</dbReference>
<keyword evidence="2" id="KW-0677">Repeat</keyword>
<keyword evidence="3 5" id="KW-0863">Zinc-finger</keyword>
<evidence type="ECO:0000256" key="1">
    <source>
        <dbReference type="ARBA" id="ARBA00022723"/>
    </source>
</evidence>
<feature type="compositionally biased region" description="Basic and acidic residues" evidence="6">
    <location>
        <begin position="53"/>
        <end position="71"/>
    </location>
</feature>
<dbReference type="GO" id="GO:0003676">
    <property type="term" value="F:nucleic acid binding"/>
    <property type="evidence" value="ECO:0007669"/>
    <property type="project" value="InterPro"/>
</dbReference>
<dbReference type="InterPro" id="IPR042246">
    <property type="entry name" value="ZCCHC9"/>
</dbReference>
<dbReference type="InterPro" id="IPR001878">
    <property type="entry name" value="Znf_CCHC"/>
</dbReference>
<name>A0A7R9H4F8_TIMCR</name>
<evidence type="ECO:0000256" key="2">
    <source>
        <dbReference type="ARBA" id="ARBA00022737"/>
    </source>
</evidence>
<evidence type="ECO:0000256" key="5">
    <source>
        <dbReference type="PROSITE-ProRule" id="PRU00047"/>
    </source>
</evidence>
<dbReference type="Gene3D" id="4.10.60.10">
    <property type="entry name" value="Zinc finger, CCHC-type"/>
    <property type="match status" value="2"/>
</dbReference>
<evidence type="ECO:0000313" key="8">
    <source>
        <dbReference type="EMBL" id="CAD7405532.1"/>
    </source>
</evidence>
<keyword evidence="4" id="KW-0862">Zinc</keyword>
<dbReference type="GO" id="GO:0005730">
    <property type="term" value="C:nucleolus"/>
    <property type="evidence" value="ECO:0007669"/>
    <property type="project" value="TreeGrafter"/>
</dbReference>
<dbReference type="SMART" id="SM00343">
    <property type="entry name" value="ZnF_C2HC"/>
    <property type="match status" value="4"/>
</dbReference>
<reference evidence="8" key="1">
    <citation type="submission" date="2020-11" db="EMBL/GenBank/DDBJ databases">
        <authorList>
            <person name="Tran Van P."/>
        </authorList>
    </citation>
    <scope>NUCLEOTIDE SEQUENCE</scope>
</reference>
<gene>
    <name evidence="8" type="ORF">TCEB3V08_LOCUS8020</name>
</gene>
<dbReference type="GO" id="GO:0008270">
    <property type="term" value="F:zinc ion binding"/>
    <property type="evidence" value="ECO:0007669"/>
    <property type="project" value="UniProtKB-KW"/>
</dbReference>
<evidence type="ECO:0000259" key="7">
    <source>
        <dbReference type="PROSITE" id="PS50158"/>
    </source>
</evidence>
<dbReference type="AlphaFoldDB" id="A0A7R9H4F8"/>
<feature type="domain" description="CCHC-type" evidence="7">
    <location>
        <begin position="183"/>
        <end position="199"/>
    </location>
</feature>
<keyword evidence="1" id="KW-0479">Metal-binding</keyword>
<dbReference type="PANTHER" id="PTHR46242:SF1">
    <property type="entry name" value="ZINC FINGER CCHC DOMAIN-CONTAINING PROTEIN 9"/>
    <property type="match status" value="1"/>
</dbReference>
<organism evidence="8">
    <name type="scientific">Timema cristinae</name>
    <name type="common">Walking stick</name>
    <dbReference type="NCBI Taxonomy" id="61476"/>
    <lineage>
        <taxon>Eukaryota</taxon>
        <taxon>Metazoa</taxon>
        <taxon>Ecdysozoa</taxon>
        <taxon>Arthropoda</taxon>
        <taxon>Hexapoda</taxon>
        <taxon>Insecta</taxon>
        <taxon>Pterygota</taxon>
        <taxon>Neoptera</taxon>
        <taxon>Polyneoptera</taxon>
        <taxon>Phasmatodea</taxon>
        <taxon>Timematodea</taxon>
        <taxon>Timematoidea</taxon>
        <taxon>Timematidae</taxon>
        <taxon>Timema</taxon>
    </lineage>
</organism>